<dbReference type="Proteomes" id="UP000619078">
    <property type="component" value="Unassembled WGS sequence"/>
</dbReference>
<evidence type="ECO:0000256" key="2">
    <source>
        <dbReference type="ARBA" id="ARBA00022723"/>
    </source>
</evidence>
<evidence type="ECO:0000313" key="4">
    <source>
        <dbReference type="EMBL" id="MBD1392228.1"/>
    </source>
</evidence>
<reference evidence="4" key="1">
    <citation type="submission" date="2020-09" db="EMBL/GenBank/DDBJ databases">
        <title>Novel species of Mucilaginibacter isolated from a glacier on the Tibetan Plateau.</title>
        <authorList>
            <person name="Liu Q."/>
            <person name="Xin Y.-H."/>
        </authorList>
    </citation>
    <scope>NUCLEOTIDE SEQUENCE</scope>
    <source>
        <strain evidence="4">ZB1P21</strain>
    </source>
</reference>
<name>A0A926S0Q2_9SPHI</name>
<dbReference type="InterPro" id="IPR007837">
    <property type="entry name" value="DinB"/>
</dbReference>
<dbReference type="EMBL" id="JACWMX010000001">
    <property type="protein sequence ID" value="MBD1392228.1"/>
    <property type="molecule type" value="Genomic_DNA"/>
</dbReference>
<dbReference type="Gene3D" id="1.20.120.450">
    <property type="entry name" value="dinb family like domain"/>
    <property type="match status" value="1"/>
</dbReference>
<comment type="similarity">
    <text evidence="1">Belongs to the DinB family.</text>
</comment>
<dbReference type="GO" id="GO:0046872">
    <property type="term" value="F:metal ion binding"/>
    <property type="evidence" value="ECO:0007669"/>
    <property type="project" value="UniProtKB-KW"/>
</dbReference>
<feature type="binding site" evidence="3">
    <location>
        <position position="37"/>
    </location>
    <ligand>
        <name>a divalent metal cation</name>
        <dbReference type="ChEBI" id="CHEBI:60240"/>
    </ligand>
</feature>
<dbReference type="InterPro" id="IPR034660">
    <property type="entry name" value="DinB/YfiT-like"/>
</dbReference>
<evidence type="ECO:0000313" key="5">
    <source>
        <dbReference type="Proteomes" id="UP000619078"/>
    </source>
</evidence>
<comment type="caution">
    <text evidence="4">The sequence shown here is derived from an EMBL/GenBank/DDBJ whole genome shotgun (WGS) entry which is preliminary data.</text>
</comment>
<dbReference type="RefSeq" id="WP_191160897.1">
    <property type="nucleotide sequence ID" value="NZ_JACWMX010000001.1"/>
</dbReference>
<dbReference type="SUPFAM" id="SSF109854">
    <property type="entry name" value="DinB/YfiT-like putative metalloenzymes"/>
    <property type="match status" value="1"/>
</dbReference>
<dbReference type="Pfam" id="PF05163">
    <property type="entry name" value="DinB"/>
    <property type="match status" value="1"/>
</dbReference>
<organism evidence="4 5">
    <name type="scientific">Mucilaginibacter glaciei</name>
    <dbReference type="NCBI Taxonomy" id="2772109"/>
    <lineage>
        <taxon>Bacteria</taxon>
        <taxon>Pseudomonadati</taxon>
        <taxon>Bacteroidota</taxon>
        <taxon>Sphingobacteriia</taxon>
        <taxon>Sphingobacteriales</taxon>
        <taxon>Sphingobacteriaceae</taxon>
        <taxon>Mucilaginibacter</taxon>
    </lineage>
</organism>
<feature type="binding site" evidence="3">
    <location>
        <position position="119"/>
    </location>
    <ligand>
        <name>a divalent metal cation</name>
        <dbReference type="ChEBI" id="CHEBI:60240"/>
    </ligand>
</feature>
<evidence type="ECO:0000256" key="3">
    <source>
        <dbReference type="PIRSR" id="PIRSR607837-1"/>
    </source>
</evidence>
<proteinExistence type="inferred from homology"/>
<dbReference type="AlphaFoldDB" id="A0A926S0Q2"/>
<gene>
    <name evidence="4" type="ORF">IDJ76_03870</name>
</gene>
<evidence type="ECO:0000256" key="1">
    <source>
        <dbReference type="ARBA" id="ARBA00008635"/>
    </source>
</evidence>
<sequence length="150" mass="17335">MKSYFIRLFNYNLFANKQTNGLVQARPNEKAVHLMTHLLFAEHIWLQRCKGMSTAGINVWPEGQLSQLLELIEKSHNEWISLINTLVEGDFDKNIHYQNSTGAKFDTLMCDIMAHVVNHGTHTRAQIGQLLKLDDADKLPVTDYSYYLRK</sequence>
<accession>A0A926S0Q2</accession>
<keyword evidence="5" id="KW-1185">Reference proteome</keyword>
<protein>
    <submittedName>
        <fullName evidence="4">DinB family protein</fullName>
    </submittedName>
</protein>
<keyword evidence="2 3" id="KW-0479">Metal-binding</keyword>